<evidence type="ECO:0000256" key="1">
    <source>
        <dbReference type="SAM" id="MobiDB-lite"/>
    </source>
</evidence>
<evidence type="ECO:0000313" key="2">
    <source>
        <dbReference type="EMBL" id="MCB5412332.1"/>
    </source>
</evidence>
<dbReference type="Proteomes" id="UP001198571">
    <property type="component" value="Unassembled WGS sequence"/>
</dbReference>
<comment type="caution">
    <text evidence="2">The sequence shown here is derived from an EMBL/GenBank/DDBJ whole genome shotgun (WGS) entry which is preliminary data.</text>
</comment>
<gene>
    <name evidence="2" type="ORF">H0485_20400</name>
</gene>
<evidence type="ECO:0008006" key="4">
    <source>
        <dbReference type="Google" id="ProtNLM"/>
    </source>
</evidence>
<dbReference type="EMBL" id="JACDXX010000044">
    <property type="protein sequence ID" value="MCB5412332.1"/>
    <property type="molecule type" value="Genomic_DNA"/>
</dbReference>
<feature type="region of interest" description="Disordered" evidence="1">
    <location>
        <begin position="102"/>
        <end position="122"/>
    </location>
</feature>
<protein>
    <recommendedName>
        <fullName evidence="4">DNA-binding protein</fullName>
    </recommendedName>
</protein>
<reference evidence="2 3" key="1">
    <citation type="submission" date="2020-07" db="EMBL/GenBank/DDBJ databases">
        <title>Pseudogemmobacter sp. nov., isolated from poultry manure in Taiwan.</title>
        <authorList>
            <person name="Lin S.-Y."/>
            <person name="Tang Y.-S."/>
            <person name="Young C.-C."/>
        </authorList>
    </citation>
    <scope>NUCLEOTIDE SEQUENCE [LARGE SCALE GENOMIC DNA]</scope>
    <source>
        <strain evidence="2 3">CC-YST710</strain>
    </source>
</reference>
<keyword evidence="3" id="KW-1185">Reference proteome</keyword>
<evidence type="ECO:0000313" key="3">
    <source>
        <dbReference type="Proteomes" id="UP001198571"/>
    </source>
</evidence>
<accession>A0ABS8CSG5</accession>
<proteinExistence type="predicted"/>
<dbReference type="RefSeq" id="WP_226937755.1">
    <property type="nucleotide sequence ID" value="NZ_JACDXX010000044.1"/>
</dbReference>
<name>A0ABS8CSG5_9RHOB</name>
<sequence length="122" mass="13261">MKERENRIEDLAPLCEIKDAARALGIPSASLRSAAENHGYIVRMGRAIRLERDRLTDLVKKCRDKPKEPASINSPIASTGISATPVCPTAARAANAVKMLKKPSRPTLQPKGVTVLQMSRGM</sequence>
<organism evidence="2 3">
    <name type="scientific">Pseudogemmobacter faecipullorum</name>
    <dbReference type="NCBI Taxonomy" id="2755041"/>
    <lineage>
        <taxon>Bacteria</taxon>
        <taxon>Pseudomonadati</taxon>
        <taxon>Pseudomonadota</taxon>
        <taxon>Alphaproteobacteria</taxon>
        <taxon>Rhodobacterales</taxon>
        <taxon>Paracoccaceae</taxon>
        <taxon>Pseudogemmobacter</taxon>
    </lineage>
</organism>